<accession>A0A8D8D5E4</accession>
<dbReference type="EMBL" id="HBUE01149795">
    <property type="protein sequence ID" value="CAG6504619.1"/>
    <property type="molecule type" value="Transcribed_RNA"/>
</dbReference>
<proteinExistence type="predicted"/>
<protein>
    <submittedName>
        <fullName evidence="1">(northern house mosquito) hypothetical protein</fullName>
    </submittedName>
</protein>
<reference evidence="1" key="1">
    <citation type="submission" date="2021-05" db="EMBL/GenBank/DDBJ databases">
        <authorList>
            <person name="Alioto T."/>
            <person name="Alioto T."/>
            <person name="Gomez Garrido J."/>
        </authorList>
    </citation>
    <scope>NUCLEOTIDE SEQUENCE</scope>
</reference>
<name>A0A8D8D5E4_CULPI</name>
<evidence type="ECO:0000313" key="1">
    <source>
        <dbReference type="EMBL" id="CAG6504619.1"/>
    </source>
</evidence>
<sequence>MLTFACLFFFRRQIPASTVFFFRQHFLTQFPRRPEKAALFSRSNFSSLQQPRIWGSVKTRACCVRRGQKHLAKKFEVRSHRLLLRNPRTATPREMARRFLSFGAERP</sequence>
<organism evidence="1">
    <name type="scientific">Culex pipiens</name>
    <name type="common">House mosquito</name>
    <dbReference type="NCBI Taxonomy" id="7175"/>
    <lineage>
        <taxon>Eukaryota</taxon>
        <taxon>Metazoa</taxon>
        <taxon>Ecdysozoa</taxon>
        <taxon>Arthropoda</taxon>
        <taxon>Hexapoda</taxon>
        <taxon>Insecta</taxon>
        <taxon>Pterygota</taxon>
        <taxon>Neoptera</taxon>
        <taxon>Endopterygota</taxon>
        <taxon>Diptera</taxon>
        <taxon>Nematocera</taxon>
        <taxon>Culicoidea</taxon>
        <taxon>Culicidae</taxon>
        <taxon>Culicinae</taxon>
        <taxon>Culicini</taxon>
        <taxon>Culex</taxon>
        <taxon>Culex</taxon>
    </lineage>
</organism>
<dbReference type="EMBL" id="HBUE01254770">
    <property type="protein sequence ID" value="CAG6555895.1"/>
    <property type="molecule type" value="Transcribed_RNA"/>
</dbReference>
<dbReference type="AlphaFoldDB" id="A0A8D8D5E4"/>